<evidence type="ECO:0000256" key="2">
    <source>
        <dbReference type="ARBA" id="ARBA00022614"/>
    </source>
</evidence>
<dbReference type="FunFam" id="3.80.10.10:FF:000400">
    <property type="entry name" value="Nuclear pore complex protein NUP107"/>
    <property type="match status" value="1"/>
</dbReference>
<dbReference type="GO" id="GO:0005524">
    <property type="term" value="F:ATP binding"/>
    <property type="evidence" value="ECO:0007669"/>
    <property type="project" value="InterPro"/>
</dbReference>
<organism evidence="10 11">
    <name type="scientific">Deinandra increscens subsp. villosa</name>
    <dbReference type="NCBI Taxonomy" id="3103831"/>
    <lineage>
        <taxon>Eukaryota</taxon>
        <taxon>Viridiplantae</taxon>
        <taxon>Streptophyta</taxon>
        <taxon>Embryophyta</taxon>
        <taxon>Tracheophyta</taxon>
        <taxon>Spermatophyta</taxon>
        <taxon>Magnoliopsida</taxon>
        <taxon>eudicotyledons</taxon>
        <taxon>Gunneridae</taxon>
        <taxon>Pentapetalae</taxon>
        <taxon>asterids</taxon>
        <taxon>campanulids</taxon>
        <taxon>Asterales</taxon>
        <taxon>Asteraceae</taxon>
        <taxon>Asteroideae</taxon>
        <taxon>Heliantheae alliance</taxon>
        <taxon>Madieae</taxon>
        <taxon>Madiinae</taxon>
        <taxon>Deinandra</taxon>
    </lineage>
</organism>
<dbReference type="InterPro" id="IPR001245">
    <property type="entry name" value="Ser-Thr/Tyr_kinase_cat_dom"/>
</dbReference>
<dbReference type="InterPro" id="IPR001611">
    <property type="entry name" value="Leu-rich_rpt"/>
</dbReference>
<dbReference type="Proteomes" id="UP001408789">
    <property type="component" value="Unassembled WGS sequence"/>
</dbReference>
<evidence type="ECO:0000313" key="10">
    <source>
        <dbReference type="EMBL" id="KAK9067251.1"/>
    </source>
</evidence>
<keyword evidence="11" id="KW-1185">Reference proteome</keyword>
<evidence type="ECO:0000256" key="1">
    <source>
        <dbReference type="ARBA" id="ARBA00004370"/>
    </source>
</evidence>
<dbReference type="SUPFAM" id="SSF52058">
    <property type="entry name" value="L domain-like"/>
    <property type="match status" value="1"/>
</dbReference>
<keyword evidence="4" id="KW-0732">Signal</keyword>
<proteinExistence type="predicted"/>
<evidence type="ECO:0000256" key="5">
    <source>
        <dbReference type="ARBA" id="ARBA00022737"/>
    </source>
</evidence>
<evidence type="ECO:0000256" key="7">
    <source>
        <dbReference type="ARBA" id="ARBA00023136"/>
    </source>
</evidence>
<feature type="transmembrane region" description="Helical" evidence="8">
    <location>
        <begin position="269"/>
        <end position="291"/>
    </location>
</feature>
<dbReference type="GO" id="GO:0016020">
    <property type="term" value="C:membrane"/>
    <property type="evidence" value="ECO:0007669"/>
    <property type="project" value="UniProtKB-SubCell"/>
</dbReference>
<gene>
    <name evidence="10" type="ORF">SSX86_014577</name>
</gene>
<accession>A0AAP0D3T7</accession>
<dbReference type="InterPro" id="IPR032675">
    <property type="entry name" value="LRR_dom_sf"/>
</dbReference>
<keyword evidence="6 8" id="KW-1133">Transmembrane helix</keyword>
<evidence type="ECO:0000256" key="3">
    <source>
        <dbReference type="ARBA" id="ARBA00022692"/>
    </source>
</evidence>
<keyword evidence="3 8" id="KW-0812">Transmembrane</keyword>
<reference evidence="10 11" key="1">
    <citation type="submission" date="2024-04" db="EMBL/GenBank/DDBJ databases">
        <title>The reference genome of an endangered Asteraceae, Deinandra increscens subsp. villosa, native to the Central Coast of California.</title>
        <authorList>
            <person name="Guilliams M."/>
            <person name="Hasenstab-Lehman K."/>
            <person name="Meyer R."/>
            <person name="Mcevoy S."/>
        </authorList>
    </citation>
    <scope>NUCLEOTIDE SEQUENCE [LARGE SCALE GENOMIC DNA]</scope>
    <source>
        <tissue evidence="10">Leaf</tissue>
    </source>
</reference>
<comment type="subcellular location">
    <subcellularLocation>
        <location evidence="1">Membrane</location>
    </subcellularLocation>
</comment>
<dbReference type="GO" id="GO:0004672">
    <property type="term" value="F:protein kinase activity"/>
    <property type="evidence" value="ECO:0007669"/>
    <property type="project" value="InterPro"/>
</dbReference>
<dbReference type="Pfam" id="PF00560">
    <property type="entry name" value="LRR_1"/>
    <property type="match status" value="3"/>
</dbReference>
<keyword evidence="2" id="KW-0433">Leucine-rich repeat</keyword>
<dbReference type="EMBL" id="JBCNJP010000015">
    <property type="protein sequence ID" value="KAK9067251.1"/>
    <property type="molecule type" value="Genomic_DNA"/>
</dbReference>
<keyword evidence="7 8" id="KW-0472">Membrane</keyword>
<dbReference type="InterPro" id="IPR011009">
    <property type="entry name" value="Kinase-like_dom_sf"/>
</dbReference>
<comment type="caution">
    <text evidence="10">The sequence shown here is derived from an EMBL/GenBank/DDBJ whole genome shotgun (WGS) entry which is preliminary data.</text>
</comment>
<feature type="domain" description="Protein kinase" evidence="9">
    <location>
        <begin position="344"/>
        <end position="625"/>
    </location>
</feature>
<evidence type="ECO:0000259" key="9">
    <source>
        <dbReference type="PROSITE" id="PS50011"/>
    </source>
</evidence>
<dbReference type="FunFam" id="3.30.200.20:FF:000428">
    <property type="entry name" value="Inactive LRR receptor-like serine/threonine-protein kinase BIR2"/>
    <property type="match status" value="1"/>
</dbReference>
<dbReference type="InterPro" id="IPR046959">
    <property type="entry name" value="PRK1-6/SRF4-like"/>
</dbReference>
<dbReference type="Gene3D" id="1.10.510.10">
    <property type="entry name" value="Transferase(Phosphotransferase) domain 1"/>
    <property type="match status" value="1"/>
</dbReference>
<dbReference type="Gene3D" id="3.30.200.20">
    <property type="entry name" value="Phosphorylase Kinase, domain 1"/>
    <property type="match status" value="1"/>
</dbReference>
<dbReference type="Gene3D" id="3.80.10.10">
    <property type="entry name" value="Ribonuclease Inhibitor"/>
    <property type="match status" value="1"/>
</dbReference>
<dbReference type="AlphaFoldDB" id="A0AAP0D3T7"/>
<keyword evidence="5" id="KW-0677">Repeat</keyword>
<dbReference type="InterPro" id="IPR000719">
    <property type="entry name" value="Prot_kinase_dom"/>
</dbReference>
<dbReference type="SUPFAM" id="SSF56112">
    <property type="entry name" value="Protein kinase-like (PK-like)"/>
    <property type="match status" value="1"/>
</dbReference>
<evidence type="ECO:0000313" key="11">
    <source>
        <dbReference type="Proteomes" id="UP001408789"/>
    </source>
</evidence>
<name>A0AAP0D3T7_9ASTR</name>
<protein>
    <recommendedName>
        <fullName evidence="9">Protein kinase domain-containing protein</fullName>
    </recommendedName>
</protein>
<sequence length="636" mass="70857">MKLFESSKPYEESYKHFGFFRGISNYAILILLAVLFFTRPSSAMAALDDAKCLQGVHRSLRDPELMLYSWNFNKSTAGFICNFEFVRCWNDQENRVLELTTADLGLAGSFPSDLQFCQSLQKLDLSGNNLTGSIPSELCTWLPYIVDLDLSSNQLTGEIPASLGNCKFLNSINLSDNQLSGNIPPQFSKLRRLNKFSVANNLLSGPIPSSLSKFDVSSFQTPLVSKLSFNPREARMNDETRPSFLSVEGNRGLCGEPVDSSSGLNTKDLAIIMAAGVFGAAASWIGFGLWWRYVYRFKRNRPNRIDSSSLYDMLRSNKLVQVTLFQKPIVKVRLVDLMIATNNFSKENIIISTGTGTTYKAVLRDGSAIAIKRLSACKLHERLFQAEMNALGRLRHPNLTPLLGYCIVEDQKLLVYKYMSNGTLSSLLAKQSSLLDWQTRFKIGLGAARGLAWLHHGCRPAILHENISSNAIFVDEDYDARIVDVGLARLMNPSDNNGEQGEFGYVAPEHSTTMVASPKGDTYGFGMVLLELATGQKPTNITIADEGYKGNLVDWVNQLSVSGQIESAIDKNIRGRGEDEKIVEFMRIAGNCVTKAKARWSMYEVYEALDSMARELGLSEDHDEFPLLFETQNEVI</sequence>
<dbReference type="Pfam" id="PF07714">
    <property type="entry name" value="PK_Tyr_Ser-Thr"/>
    <property type="match status" value="1"/>
</dbReference>
<dbReference type="PANTHER" id="PTHR48007:SF86">
    <property type="entry name" value="(WILD MALAYSIAN BANANA) HYPOTHETICAL PROTEIN"/>
    <property type="match status" value="1"/>
</dbReference>
<dbReference type="PANTHER" id="PTHR48007">
    <property type="entry name" value="LEUCINE-RICH REPEAT RECEPTOR-LIKE PROTEIN KINASE PXC1"/>
    <property type="match status" value="1"/>
</dbReference>
<evidence type="ECO:0000256" key="4">
    <source>
        <dbReference type="ARBA" id="ARBA00022729"/>
    </source>
</evidence>
<evidence type="ECO:0000256" key="8">
    <source>
        <dbReference type="SAM" id="Phobius"/>
    </source>
</evidence>
<dbReference type="PROSITE" id="PS50011">
    <property type="entry name" value="PROTEIN_KINASE_DOM"/>
    <property type="match status" value="1"/>
</dbReference>
<evidence type="ECO:0000256" key="6">
    <source>
        <dbReference type="ARBA" id="ARBA00022989"/>
    </source>
</evidence>
<dbReference type="PROSITE" id="PS51450">
    <property type="entry name" value="LRR"/>
    <property type="match status" value="1"/>
</dbReference>